<dbReference type="Ensembl" id="ENSKMAT00000004621.1">
    <property type="protein sequence ID" value="ENSKMAP00000004536.1"/>
    <property type="gene ID" value="ENSKMAG00000003464.1"/>
</dbReference>
<reference evidence="2" key="1">
    <citation type="submission" date="2025-08" db="UniProtKB">
        <authorList>
            <consortium name="Ensembl"/>
        </authorList>
    </citation>
    <scope>IDENTIFICATION</scope>
</reference>
<evidence type="ECO:0000256" key="1">
    <source>
        <dbReference type="SAM" id="SignalP"/>
    </source>
</evidence>
<sequence length="65" mass="7581">FVTYALLIMGFGFLFKTERALITNRFEGFTETCLVFFRNQCKMCDSEYKSCSLNQGCLFVCFLFS</sequence>
<feature type="signal peptide" evidence="1">
    <location>
        <begin position="1"/>
        <end position="20"/>
    </location>
</feature>
<dbReference type="AlphaFoldDB" id="A0A3Q2ZLN0"/>
<reference evidence="2" key="2">
    <citation type="submission" date="2025-09" db="UniProtKB">
        <authorList>
            <consortium name="Ensembl"/>
        </authorList>
    </citation>
    <scope>IDENTIFICATION</scope>
</reference>
<keyword evidence="3" id="KW-1185">Reference proteome</keyword>
<keyword evidence="1" id="KW-0732">Signal</keyword>
<feature type="chain" id="PRO_5018691374" evidence="1">
    <location>
        <begin position="21"/>
        <end position="65"/>
    </location>
</feature>
<dbReference type="Proteomes" id="UP000264800">
    <property type="component" value="Unplaced"/>
</dbReference>
<protein>
    <submittedName>
        <fullName evidence="2">Uncharacterized protein</fullName>
    </submittedName>
</protein>
<name>A0A3Q2ZLN0_KRYMA</name>
<evidence type="ECO:0000313" key="3">
    <source>
        <dbReference type="Proteomes" id="UP000264800"/>
    </source>
</evidence>
<proteinExistence type="predicted"/>
<evidence type="ECO:0000313" key="2">
    <source>
        <dbReference type="Ensembl" id="ENSKMAP00000004536.1"/>
    </source>
</evidence>
<organism evidence="2 3">
    <name type="scientific">Kryptolebias marmoratus</name>
    <name type="common">Mangrove killifish</name>
    <name type="synonym">Rivulus marmoratus</name>
    <dbReference type="NCBI Taxonomy" id="37003"/>
    <lineage>
        <taxon>Eukaryota</taxon>
        <taxon>Metazoa</taxon>
        <taxon>Chordata</taxon>
        <taxon>Craniata</taxon>
        <taxon>Vertebrata</taxon>
        <taxon>Euteleostomi</taxon>
        <taxon>Actinopterygii</taxon>
        <taxon>Neopterygii</taxon>
        <taxon>Teleostei</taxon>
        <taxon>Neoteleostei</taxon>
        <taxon>Acanthomorphata</taxon>
        <taxon>Ovalentaria</taxon>
        <taxon>Atherinomorphae</taxon>
        <taxon>Cyprinodontiformes</taxon>
        <taxon>Rivulidae</taxon>
        <taxon>Kryptolebias</taxon>
    </lineage>
</organism>
<accession>A0A3Q2ZLN0</accession>